<dbReference type="Proteomes" id="UP000886851">
    <property type="component" value="Unassembled WGS sequence"/>
</dbReference>
<accession>A0A9D1ZIJ4</accession>
<protein>
    <submittedName>
        <fullName evidence="1">Uncharacterized protein</fullName>
    </submittedName>
</protein>
<evidence type="ECO:0000313" key="1">
    <source>
        <dbReference type="EMBL" id="HIY88204.1"/>
    </source>
</evidence>
<dbReference type="EMBL" id="DXCV01000039">
    <property type="protein sequence ID" value="HIY88204.1"/>
    <property type="molecule type" value="Genomic_DNA"/>
</dbReference>
<comment type="caution">
    <text evidence="1">The sequence shown here is derived from an EMBL/GenBank/DDBJ whole genome shotgun (WGS) entry which is preliminary data.</text>
</comment>
<dbReference type="AlphaFoldDB" id="A0A9D1ZIJ4"/>
<proteinExistence type="predicted"/>
<sequence length="386" mass="43022">MGNSNGIIDAPIGIQPDMYGVQGLIKTGTFYDVGEACRDAHGRINKWSLKKPVEWGTVGEMTEAGYKNAHYGLSVPDLPALTTSDRQHTHAVWEYVPPTKVFRMTDFDGYNHSAIPPVFLNFPTSISRLNGNFVMAGLLYMGLDEMGQMGFDPQSMVKYRDFADGATLDSYFAIAITGIVDNSLRGYYISDNRTIRSYIEAKDYGYISLPNFSIRYVSWLKPGMSVTMRMFLSGTDISSGVVVAPTSMPMHSLEYEWSADRRTYTLQQGALADKMEVTITFTIERISTTTCRFAKVSVTIRRTDTTLGDRLPFSFSGGSRDNASEGARCSDTAYFTTSSTWTKTYTTSDLADNLFSCTIGREDIFYLSMFSDNQVIGYKEQSVTLN</sequence>
<evidence type="ECO:0000313" key="2">
    <source>
        <dbReference type="Proteomes" id="UP000886851"/>
    </source>
</evidence>
<reference evidence="1" key="2">
    <citation type="submission" date="2021-04" db="EMBL/GenBank/DDBJ databases">
        <authorList>
            <person name="Gilroy R."/>
        </authorList>
    </citation>
    <scope>NUCLEOTIDE SEQUENCE</scope>
    <source>
        <strain evidence="1">Gambia2-208</strain>
    </source>
</reference>
<gene>
    <name evidence="1" type="ORF">H9824_05820</name>
</gene>
<reference evidence="1" key="1">
    <citation type="journal article" date="2021" name="PeerJ">
        <title>Extensive microbial diversity within the chicken gut microbiome revealed by metagenomics and culture.</title>
        <authorList>
            <person name="Gilroy R."/>
            <person name="Ravi A."/>
            <person name="Getino M."/>
            <person name="Pursley I."/>
            <person name="Horton D.L."/>
            <person name="Alikhan N.F."/>
            <person name="Baker D."/>
            <person name="Gharbi K."/>
            <person name="Hall N."/>
            <person name="Watson M."/>
            <person name="Adriaenssens E.M."/>
            <person name="Foster-Nyarko E."/>
            <person name="Jarju S."/>
            <person name="Secka A."/>
            <person name="Antonio M."/>
            <person name="Oren A."/>
            <person name="Chaudhuri R.R."/>
            <person name="La Ragione R."/>
            <person name="Hildebrand F."/>
            <person name="Pallen M.J."/>
        </authorList>
    </citation>
    <scope>NUCLEOTIDE SEQUENCE</scope>
    <source>
        <strain evidence="1">Gambia2-208</strain>
    </source>
</reference>
<name>A0A9D1ZIJ4_9BACE</name>
<organism evidence="1 2">
    <name type="scientific">Candidatus Bacteroides pullicola</name>
    <dbReference type="NCBI Taxonomy" id="2838475"/>
    <lineage>
        <taxon>Bacteria</taxon>
        <taxon>Pseudomonadati</taxon>
        <taxon>Bacteroidota</taxon>
        <taxon>Bacteroidia</taxon>
        <taxon>Bacteroidales</taxon>
        <taxon>Bacteroidaceae</taxon>
        <taxon>Bacteroides</taxon>
    </lineage>
</organism>